<evidence type="ECO:0000256" key="2">
    <source>
        <dbReference type="ARBA" id="ARBA00008053"/>
    </source>
</evidence>
<dbReference type="GO" id="GO:0012505">
    <property type="term" value="C:endomembrane system"/>
    <property type="evidence" value="ECO:0007669"/>
    <property type="project" value="UniProtKB-SubCell"/>
</dbReference>
<dbReference type="PANTHER" id="PTHR35791">
    <property type="entry name" value="UPF0754 MEMBRANE PROTEIN YHEB"/>
    <property type="match status" value="1"/>
</dbReference>
<reference evidence="7" key="1">
    <citation type="submission" date="2021-04" db="EMBL/GenBank/DDBJ databases">
        <title>Draft genome sequence of Xylanibacillus composti strain K13.</title>
        <authorList>
            <person name="Uke A."/>
            <person name="Chhe C."/>
            <person name="Baramee S."/>
            <person name="Kosugi A."/>
        </authorList>
    </citation>
    <scope>NUCLEOTIDE SEQUENCE</scope>
    <source>
        <strain evidence="7">K13</strain>
    </source>
</reference>
<dbReference type="InterPro" id="IPR007383">
    <property type="entry name" value="DUF445"/>
</dbReference>
<accession>A0A8J4H2W5</accession>
<dbReference type="AlphaFoldDB" id="A0A8J4H2W5"/>
<protein>
    <submittedName>
        <fullName evidence="7">UPF0754 membrane protein</fullName>
    </submittedName>
</protein>
<comment type="subcellular location">
    <subcellularLocation>
        <location evidence="1">Endomembrane system</location>
    </subcellularLocation>
</comment>
<dbReference type="Proteomes" id="UP000677918">
    <property type="component" value="Unassembled WGS sequence"/>
</dbReference>
<keyword evidence="4 6" id="KW-1133">Transmembrane helix</keyword>
<proteinExistence type="inferred from homology"/>
<dbReference type="RefSeq" id="WP_213412655.1">
    <property type="nucleotide sequence ID" value="NZ_BOVK01000036.1"/>
</dbReference>
<evidence type="ECO:0000313" key="8">
    <source>
        <dbReference type="Proteomes" id="UP000677918"/>
    </source>
</evidence>
<evidence type="ECO:0000313" key="7">
    <source>
        <dbReference type="EMBL" id="GIQ69869.1"/>
    </source>
</evidence>
<dbReference type="Pfam" id="PF04286">
    <property type="entry name" value="DUF445"/>
    <property type="match status" value="1"/>
</dbReference>
<evidence type="ECO:0000256" key="6">
    <source>
        <dbReference type="SAM" id="Phobius"/>
    </source>
</evidence>
<evidence type="ECO:0000256" key="4">
    <source>
        <dbReference type="ARBA" id="ARBA00022989"/>
    </source>
</evidence>
<evidence type="ECO:0000256" key="5">
    <source>
        <dbReference type="ARBA" id="ARBA00023136"/>
    </source>
</evidence>
<dbReference type="PANTHER" id="PTHR35791:SF1">
    <property type="entry name" value="UPF0754 MEMBRANE PROTEIN YHEB"/>
    <property type="match status" value="1"/>
</dbReference>
<comment type="caution">
    <text evidence="7">The sequence shown here is derived from an EMBL/GenBank/DDBJ whole genome shotgun (WGS) entry which is preliminary data.</text>
</comment>
<keyword evidence="8" id="KW-1185">Reference proteome</keyword>
<evidence type="ECO:0000256" key="3">
    <source>
        <dbReference type="ARBA" id="ARBA00022692"/>
    </source>
</evidence>
<keyword evidence="3 6" id="KW-0812">Transmembrane</keyword>
<gene>
    <name evidence="7" type="ORF">XYCOK13_26930</name>
</gene>
<organism evidence="7 8">
    <name type="scientific">Xylanibacillus composti</name>
    <dbReference type="NCBI Taxonomy" id="1572762"/>
    <lineage>
        <taxon>Bacteria</taxon>
        <taxon>Bacillati</taxon>
        <taxon>Bacillota</taxon>
        <taxon>Bacilli</taxon>
        <taxon>Bacillales</taxon>
        <taxon>Paenibacillaceae</taxon>
        <taxon>Xylanibacillus</taxon>
    </lineage>
</organism>
<dbReference type="EMBL" id="BOVK01000036">
    <property type="protein sequence ID" value="GIQ69869.1"/>
    <property type="molecule type" value="Genomic_DNA"/>
</dbReference>
<name>A0A8J4H2W5_9BACL</name>
<keyword evidence="5 6" id="KW-0472">Membrane</keyword>
<comment type="similarity">
    <text evidence="2">Belongs to the UPF0754 family.</text>
</comment>
<evidence type="ECO:0000256" key="1">
    <source>
        <dbReference type="ARBA" id="ARBA00004308"/>
    </source>
</evidence>
<feature type="transmembrane region" description="Helical" evidence="6">
    <location>
        <begin position="364"/>
        <end position="386"/>
    </location>
</feature>
<sequence>MHTFALIAMSVGIAALIGGITNHLAIKMLFHPRNAVYIAGRKLPFTPGIIPKRKDEIAESLGQVVGDYLVTSEGLAGLLRQPEFQSRIENRLRAVLQELAREDRSLKEWLTDKLGEEEAERVSEQVEAGLVHGTDRLMQWLVEEKGVLQRPLEAWLPGDAESRKEEWSRRLADLLVKELSRQLLSPSGAHLIRSLADKLMDQAGGVLGMLAGIFMDPDRMVQKVQPVVLETLHSPEVRSALAEFIRQQWDRIEKKTPEEAIRYFAEGEPADVLRGWVRKRVPWRRWVDEAASRPISSWAAPIMPKLEEKLPRAVERGMDVAASQMDKIVRALDLPALVGQQVKHFPVEQLEQIVLAVSGKEFRAITWLGAVLGGMIGLLQAVLFTVMR</sequence>